<evidence type="ECO:0000256" key="1">
    <source>
        <dbReference type="SAM" id="MobiDB-lite"/>
    </source>
</evidence>
<feature type="transmembrane region" description="Helical" evidence="2">
    <location>
        <begin position="152"/>
        <end position="171"/>
    </location>
</feature>
<dbReference type="SUPFAM" id="SSF103473">
    <property type="entry name" value="MFS general substrate transporter"/>
    <property type="match status" value="1"/>
</dbReference>
<feature type="transmembrane region" description="Helical" evidence="2">
    <location>
        <begin position="178"/>
        <end position="201"/>
    </location>
</feature>
<name>A0ABP0R4Q8_9DINO</name>
<gene>
    <name evidence="3" type="ORF">SCF082_LOCUS44243</name>
</gene>
<evidence type="ECO:0000313" key="3">
    <source>
        <dbReference type="EMBL" id="CAK9094102.1"/>
    </source>
</evidence>
<feature type="transmembrane region" description="Helical" evidence="2">
    <location>
        <begin position="593"/>
        <end position="611"/>
    </location>
</feature>
<keyword evidence="4" id="KW-1185">Reference proteome</keyword>
<organism evidence="3 4">
    <name type="scientific">Durusdinium trenchii</name>
    <dbReference type="NCBI Taxonomy" id="1381693"/>
    <lineage>
        <taxon>Eukaryota</taxon>
        <taxon>Sar</taxon>
        <taxon>Alveolata</taxon>
        <taxon>Dinophyceae</taxon>
        <taxon>Suessiales</taxon>
        <taxon>Symbiodiniaceae</taxon>
        <taxon>Durusdinium</taxon>
    </lineage>
</organism>
<feature type="region of interest" description="Disordered" evidence="1">
    <location>
        <begin position="484"/>
        <end position="511"/>
    </location>
</feature>
<evidence type="ECO:0008006" key="5">
    <source>
        <dbReference type="Google" id="ProtNLM"/>
    </source>
</evidence>
<feature type="transmembrane region" description="Helical" evidence="2">
    <location>
        <begin position="121"/>
        <end position="146"/>
    </location>
</feature>
<keyword evidence="2" id="KW-0812">Transmembrane</keyword>
<feature type="transmembrane region" description="Helical" evidence="2">
    <location>
        <begin position="766"/>
        <end position="787"/>
    </location>
</feature>
<dbReference type="EMBL" id="CAXAMM010040573">
    <property type="protein sequence ID" value="CAK9094102.1"/>
    <property type="molecule type" value="Genomic_DNA"/>
</dbReference>
<keyword evidence="2" id="KW-1133">Transmembrane helix</keyword>
<feature type="transmembrane region" description="Helical" evidence="2">
    <location>
        <begin position="665"/>
        <end position="689"/>
    </location>
</feature>
<feature type="compositionally biased region" description="Basic residues" evidence="1">
    <location>
        <begin position="496"/>
        <end position="506"/>
    </location>
</feature>
<evidence type="ECO:0000256" key="2">
    <source>
        <dbReference type="SAM" id="Phobius"/>
    </source>
</evidence>
<reference evidence="3 4" key="1">
    <citation type="submission" date="2024-02" db="EMBL/GenBank/DDBJ databases">
        <authorList>
            <person name="Chen Y."/>
            <person name="Shah S."/>
            <person name="Dougan E. K."/>
            <person name="Thang M."/>
            <person name="Chan C."/>
        </authorList>
    </citation>
    <scope>NUCLEOTIDE SEQUENCE [LARGE SCALE GENOMIC DNA]</scope>
</reference>
<evidence type="ECO:0000313" key="4">
    <source>
        <dbReference type="Proteomes" id="UP001642464"/>
    </source>
</evidence>
<comment type="caution">
    <text evidence="3">The sequence shown here is derived from an EMBL/GenBank/DDBJ whole genome shotgun (WGS) entry which is preliminary data.</text>
</comment>
<feature type="region of interest" description="Disordered" evidence="1">
    <location>
        <begin position="346"/>
        <end position="396"/>
    </location>
</feature>
<dbReference type="InterPro" id="IPR036259">
    <property type="entry name" value="MFS_trans_sf"/>
</dbReference>
<feature type="transmembrane region" description="Helical" evidence="2">
    <location>
        <begin position="207"/>
        <end position="231"/>
    </location>
</feature>
<feature type="compositionally biased region" description="Basic and acidic residues" evidence="1">
    <location>
        <begin position="823"/>
        <end position="835"/>
    </location>
</feature>
<feature type="region of interest" description="Disordered" evidence="1">
    <location>
        <begin position="823"/>
        <end position="857"/>
    </location>
</feature>
<accession>A0ABP0R4Q8</accession>
<feature type="transmembrane region" description="Helical" evidence="2">
    <location>
        <begin position="695"/>
        <end position="714"/>
    </location>
</feature>
<feature type="transmembrane region" description="Helical" evidence="2">
    <location>
        <begin position="243"/>
        <end position="267"/>
    </location>
</feature>
<dbReference type="Proteomes" id="UP001642464">
    <property type="component" value="Unassembled WGS sequence"/>
</dbReference>
<feature type="region of interest" description="Disordered" evidence="1">
    <location>
        <begin position="414"/>
        <end position="470"/>
    </location>
</feature>
<feature type="compositionally biased region" description="Polar residues" evidence="1">
    <location>
        <begin position="364"/>
        <end position="396"/>
    </location>
</feature>
<protein>
    <recommendedName>
        <fullName evidence="5">Solute carrier family 40 protein</fullName>
    </recommendedName>
</protein>
<feature type="transmembrane region" description="Helical" evidence="2">
    <location>
        <begin position="631"/>
        <end position="653"/>
    </location>
</feature>
<feature type="transmembrane region" description="Helical" evidence="2">
    <location>
        <begin position="273"/>
        <end position="289"/>
    </location>
</feature>
<feature type="compositionally biased region" description="Low complexity" evidence="1">
    <location>
        <begin position="437"/>
        <end position="465"/>
    </location>
</feature>
<keyword evidence="2" id="KW-0472">Membrane</keyword>
<sequence>MAGSCRMSIFPNTKPVGAIGWRWNKSLTPPVLRMSLRSTADFKAQQRATAAGRRAQSQMRAWDTVGQTRISASSSNDPFLAALKGLRMDVEDFDDAWLVVEGRDARKDDEDFETIPWSFQYVFVCLLLPMLNGFVNTFAHAALSLYVSSMGWNFALAGASISIGSFGRLFVQQGMFRLGIWAAIPFTLLHFIMALLALLYVDQEWAVYLEIVGMVGFDIAIAIEGLTFDVWSDSEVMVKDAQSTVLSVFTLSYAVGVTCGGILYDFFSWRGMAAYHVSCVGVELLILLFQPGLHASFRRFIWGEEDLEEEALQLAAVVPSPRAAGAEEDLTVVDLTESQNVKIGAAESINITPHRQQDQGAAESINSTPHRQQDQTMTERGLQSESTQGWQRGVSASSAQVQEQLAAAAKEVVDAASGKRPGAVGFDATADAEGRTSKSPQSPKKWSSSSRRSSQVSGVSGVSRPASDLGHGALRCRMSIYTKSTLQSGRSDRSKQTARSHATHRSVRSDATALSRMTRLSDAGELFQFHHAVQNSLHPRVAAAGVIMGFGNEDYEIQSNGSEETIHKPNRASIQTEVTTKQPVKEKNVPKDLYLPMALIVFTNFVVNSSYSVEWCIFAVFFKEQHGWESATWAGICQTSGDLLAAVIMNFVTTGRKDLDEYSGCCWYVQAIIAQPYNVACLLACWIVLNAALAAPSLPVAIASQVIMGTVYVFSMKATTELNLFYSLGNFQVFLAMQVFCRNADAIGALLAGFGGYALYEVYPNAPFFLTSALALFGTLIFIAGFCSRVGFGLDIETAEARRARRVGSNRVSIWKSELRKTHKSLDGKTTRETPGEATQRMGEVDATALPGVPDSA</sequence>
<proteinExistence type="predicted"/>